<evidence type="ECO:0000256" key="1">
    <source>
        <dbReference type="ARBA" id="ARBA00022630"/>
    </source>
</evidence>
<feature type="domain" description="FAD-binding PCMH-type" evidence="3">
    <location>
        <begin position="1"/>
        <end position="181"/>
    </location>
</feature>
<dbReference type="GO" id="GO:0071949">
    <property type="term" value="F:FAD binding"/>
    <property type="evidence" value="ECO:0007669"/>
    <property type="project" value="InterPro"/>
</dbReference>
<dbReference type="NCBIfam" id="NF008439">
    <property type="entry name" value="PRK11282.1"/>
    <property type="match status" value="1"/>
</dbReference>
<evidence type="ECO:0000256" key="2">
    <source>
        <dbReference type="ARBA" id="ARBA00022827"/>
    </source>
</evidence>
<keyword evidence="1" id="KW-0285">Flavoprotein</keyword>
<dbReference type="PROSITE" id="PS51387">
    <property type="entry name" value="FAD_PCMH"/>
    <property type="match status" value="1"/>
</dbReference>
<dbReference type="Gene3D" id="1.10.45.10">
    <property type="entry name" value="Vanillyl-alcohol Oxidase, Chain A, domain 4"/>
    <property type="match status" value="1"/>
</dbReference>
<dbReference type="InterPro" id="IPR016169">
    <property type="entry name" value="FAD-bd_PCMH_sub2"/>
</dbReference>
<proteinExistence type="predicted"/>
<dbReference type="EMBL" id="FRXO01000003">
    <property type="protein sequence ID" value="SHO64834.1"/>
    <property type="molecule type" value="Genomic_DNA"/>
</dbReference>
<accession>A0A1M7ZIY1</accession>
<dbReference type="InterPro" id="IPR016164">
    <property type="entry name" value="FAD-linked_Oxase-like_C"/>
</dbReference>
<evidence type="ECO:0000313" key="4">
    <source>
        <dbReference type="EMBL" id="SHO64834.1"/>
    </source>
</evidence>
<dbReference type="Gene3D" id="3.30.465.10">
    <property type="match status" value="1"/>
</dbReference>
<dbReference type="SUPFAM" id="SSF56176">
    <property type="entry name" value="FAD-binding/transporter-associated domain-like"/>
    <property type="match status" value="1"/>
</dbReference>
<dbReference type="Pfam" id="PF01565">
    <property type="entry name" value="FAD_binding_4"/>
    <property type="match status" value="1"/>
</dbReference>
<dbReference type="GO" id="GO:0003824">
    <property type="term" value="F:catalytic activity"/>
    <property type="evidence" value="ECO:0007669"/>
    <property type="project" value="InterPro"/>
</dbReference>
<dbReference type="SUPFAM" id="SSF55103">
    <property type="entry name" value="FAD-linked oxidases, C-terminal domain"/>
    <property type="match status" value="1"/>
</dbReference>
<evidence type="ECO:0000259" key="3">
    <source>
        <dbReference type="PROSITE" id="PS51387"/>
    </source>
</evidence>
<keyword evidence="2" id="KW-0274">FAD</keyword>
<dbReference type="InterPro" id="IPR016166">
    <property type="entry name" value="FAD-bd_PCMH"/>
</dbReference>
<reference evidence="4 5" key="1">
    <citation type="submission" date="2016-12" db="EMBL/GenBank/DDBJ databases">
        <authorList>
            <person name="Song W.-J."/>
            <person name="Kurnit D.M."/>
        </authorList>
    </citation>
    <scope>NUCLEOTIDE SEQUENCE [LARGE SCALE GENOMIC DNA]</scope>
    <source>
        <strain evidence="4 5">DSM 19599</strain>
    </source>
</reference>
<dbReference type="RefSeq" id="WP_073627862.1">
    <property type="nucleotide sequence ID" value="NZ_FRXO01000003.1"/>
</dbReference>
<dbReference type="InterPro" id="IPR006094">
    <property type="entry name" value="Oxid_FAD_bind_N"/>
</dbReference>
<gene>
    <name evidence="4" type="ORF">SAMN02745172_01878</name>
</gene>
<dbReference type="InterPro" id="IPR016171">
    <property type="entry name" value="Vanillyl_alc_oxidase_C-sub2"/>
</dbReference>
<dbReference type="OrthoDB" id="9811557at2"/>
<organism evidence="4 5">
    <name type="scientific">Pseudoxanthobacter soli DSM 19599</name>
    <dbReference type="NCBI Taxonomy" id="1123029"/>
    <lineage>
        <taxon>Bacteria</taxon>
        <taxon>Pseudomonadati</taxon>
        <taxon>Pseudomonadota</taxon>
        <taxon>Alphaproteobacteria</taxon>
        <taxon>Hyphomicrobiales</taxon>
        <taxon>Segnochrobactraceae</taxon>
        <taxon>Pseudoxanthobacter</taxon>
    </lineage>
</organism>
<dbReference type="Proteomes" id="UP000186406">
    <property type="component" value="Unassembled WGS sequence"/>
</dbReference>
<dbReference type="PANTHER" id="PTHR11748">
    <property type="entry name" value="D-LACTATE DEHYDROGENASE"/>
    <property type="match status" value="1"/>
</dbReference>
<dbReference type="PANTHER" id="PTHR11748:SF103">
    <property type="entry name" value="GLYCOLATE OXIDASE SUBUNIT GLCE"/>
    <property type="match status" value="1"/>
</dbReference>
<dbReference type="AlphaFoldDB" id="A0A1M7ZIY1"/>
<name>A0A1M7ZIY1_9HYPH</name>
<keyword evidence="5" id="KW-1185">Reference proteome</keyword>
<dbReference type="InterPro" id="IPR036318">
    <property type="entry name" value="FAD-bd_PCMH-like_sf"/>
</dbReference>
<sequence>MTLFTPATEDEAAAIIRDAMGDRRPLALAGGGTRAGLGRPVQAADTLATTALAGITLYEPAELVIGARAGTPLAEIEAALAERGQMLPFEPMDHRALYGTAGEPTIGAVAAGNVSGPRRVQAGAARDHLIGVRFVNGRGEVVKSGGRVMKNVTGLDLVKLSAGALGTLGLLTEVVFKVLPRPEARLTLGWHGLDDEAAVALMSAALGSPFEISAAAHLPAPVNGGRALTLLRIEAVSYSVEHRAKGLAALLAGHGQPDRLPVETADPLWRAIRDGEPVAADAAHAVWRLSLPATRSPAALAAIRDGIDGATWFYDWGGGLAWLAVPSQGDAGAAIVRAAIRGFGGHATLVRAPDAVRTSVDVFEPLSEPLMAITRGLKASFDPAGILNPGRMYSGS</sequence>
<protein>
    <submittedName>
        <fullName evidence="4">Glycolate oxidase FAD binding subunit</fullName>
    </submittedName>
</protein>
<evidence type="ECO:0000313" key="5">
    <source>
        <dbReference type="Proteomes" id="UP000186406"/>
    </source>
</evidence>
<dbReference type="STRING" id="1123029.SAMN02745172_01878"/>